<dbReference type="Proteomes" id="UP000199413">
    <property type="component" value="Unassembled WGS sequence"/>
</dbReference>
<dbReference type="Gene3D" id="3.50.50.60">
    <property type="entry name" value="FAD/NAD(P)-binding domain"/>
    <property type="match status" value="1"/>
</dbReference>
<proteinExistence type="predicted"/>
<dbReference type="PANTHER" id="PTHR43004:SF19">
    <property type="entry name" value="BINDING MONOOXYGENASE, PUTATIVE (JCVI)-RELATED"/>
    <property type="match status" value="1"/>
</dbReference>
<dbReference type="SUPFAM" id="SSF51905">
    <property type="entry name" value="FAD/NAD(P)-binding domain"/>
    <property type="match status" value="1"/>
</dbReference>
<dbReference type="NCBIfam" id="NF006002">
    <property type="entry name" value="PRK08132.1"/>
    <property type="match status" value="1"/>
</dbReference>
<dbReference type="RefSeq" id="WP_091344695.1">
    <property type="nucleotide sequence ID" value="NZ_FMHV01000002.1"/>
</dbReference>
<comment type="cofactor">
    <cofactor evidence="1">
        <name>FAD</name>
        <dbReference type="ChEBI" id="CHEBI:57692"/>
    </cofactor>
</comment>
<gene>
    <name evidence="5" type="ORF">GA0070624_4771</name>
</gene>
<evidence type="ECO:0000259" key="4">
    <source>
        <dbReference type="Pfam" id="PF01494"/>
    </source>
</evidence>
<reference evidence="6" key="1">
    <citation type="submission" date="2016-06" db="EMBL/GenBank/DDBJ databases">
        <authorList>
            <person name="Varghese N."/>
            <person name="Submissions Spin"/>
        </authorList>
    </citation>
    <scope>NUCLEOTIDE SEQUENCE [LARGE SCALE GENOMIC DNA]</scope>
    <source>
        <strain evidence="6">DSM 45431</strain>
    </source>
</reference>
<sequence length="550" mass="59814">MSSPEAGPDPVVVIGAGPVGQTAALLLARWGVPVTVLDARPERDAVGSKAICQQRDVLDVWEAVGAGRLIADPGVTWERARTYYRDAELFCLTFADRGRSPFPPFVNVSQSHTEQVLDQRIAATRTIEVRWGHEVTGISQDADGVTVTCRTGEGERRVRAPYVLACAGARGDAVRRTLGVTFGGRSFDDQFLICDIRADLGEWANERRFYFDPAWNPGRQVLIHPCPDSTYRIDWQVPADFDLDRERDSGALDRRIRQVIGDRPYEVVWSSVYRFHSRLVDRMRVGRVLLAGDCAHLVAPFGARGLNSGVQDAENAAWKIAFVLRGWAPPALLPTYEAERSAAAAENLAVTSATMDFLVPHDEPARQRRRDVLDRALTDPAARGQVDSGRLAEPYWYVDSPLTTPHADRTFPGRPPRGEAPPVVPGVLVPDAPVTVPDEPGVTRLRQLVRDGVLVLTSEATDLLDALVDAARPAPVRVLAIPEIDPTGLLAGALEARAGEAMVIRPDGHLAAVVRSDDMAVSAAVRRALGLTLPRQAVVPPRAGEEARAG</sequence>
<dbReference type="PRINTS" id="PR00420">
    <property type="entry name" value="RNGMNOXGNASE"/>
</dbReference>
<evidence type="ECO:0000256" key="3">
    <source>
        <dbReference type="ARBA" id="ARBA00022827"/>
    </source>
</evidence>
<evidence type="ECO:0000313" key="5">
    <source>
        <dbReference type="EMBL" id="SCL33594.1"/>
    </source>
</evidence>
<dbReference type="EMBL" id="FMHV01000002">
    <property type="protein sequence ID" value="SCL33594.1"/>
    <property type="molecule type" value="Genomic_DNA"/>
</dbReference>
<dbReference type="OrthoDB" id="3647401at2"/>
<keyword evidence="3" id="KW-0274">FAD</keyword>
<organism evidence="5 6">
    <name type="scientific">Micromonospora rhizosphaerae</name>
    <dbReference type="NCBI Taxonomy" id="568872"/>
    <lineage>
        <taxon>Bacteria</taxon>
        <taxon>Bacillati</taxon>
        <taxon>Actinomycetota</taxon>
        <taxon>Actinomycetes</taxon>
        <taxon>Micromonosporales</taxon>
        <taxon>Micromonosporaceae</taxon>
        <taxon>Micromonospora</taxon>
    </lineage>
</organism>
<evidence type="ECO:0000313" key="6">
    <source>
        <dbReference type="Proteomes" id="UP000199413"/>
    </source>
</evidence>
<keyword evidence="2" id="KW-0285">Flavoprotein</keyword>
<dbReference type="Gene3D" id="3.40.30.120">
    <property type="match status" value="1"/>
</dbReference>
<dbReference type="Gene3D" id="3.30.70.2450">
    <property type="match status" value="1"/>
</dbReference>
<dbReference type="InterPro" id="IPR036188">
    <property type="entry name" value="FAD/NAD-bd_sf"/>
</dbReference>
<protein>
    <submittedName>
        <fullName evidence="5">3-(3-hydroxy-phenyl)propionate hydroxylase</fullName>
    </submittedName>
</protein>
<dbReference type="Pfam" id="PF01494">
    <property type="entry name" value="FAD_binding_3"/>
    <property type="match status" value="1"/>
</dbReference>
<dbReference type="PANTHER" id="PTHR43004">
    <property type="entry name" value="TRK SYSTEM POTASSIUM UPTAKE PROTEIN"/>
    <property type="match status" value="1"/>
</dbReference>
<keyword evidence="6" id="KW-1185">Reference proteome</keyword>
<dbReference type="InterPro" id="IPR050641">
    <property type="entry name" value="RIFMO-like"/>
</dbReference>
<dbReference type="AlphaFoldDB" id="A0A1C6SVC8"/>
<evidence type="ECO:0000256" key="1">
    <source>
        <dbReference type="ARBA" id="ARBA00001974"/>
    </source>
</evidence>
<dbReference type="STRING" id="568872.GA0070624_4771"/>
<dbReference type="GO" id="GO:0016709">
    <property type="term" value="F:oxidoreductase activity, acting on paired donors, with incorporation or reduction of molecular oxygen, NAD(P)H as one donor, and incorporation of one atom of oxygen"/>
    <property type="evidence" value="ECO:0007669"/>
    <property type="project" value="UniProtKB-ARBA"/>
</dbReference>
<evidence type="ECO:0000256" key="2">
    <source>
        <dbReference type="ARBA" id="ARBA00022630"/>
    </source>
</evidence>
<feature type="domain" description="FAD-binding" evidence="4">
    <location>
        <begin position="10"/>
        <end position="348"/>
    </location>
</feature>
<accession>A0A1C6SVC8</accession>
<name>A0A1C6SVC8_9ACTN</name>
<dbReference type="InterPro" id="IPR002938">
    <property type="entry name" value="FAD-bd"/>
</dbReference>
<dbReference type="GO" id="GO:0071949">
    <property type="term" value="F:FAD binding"/>
    <property type="evidence" value="ECO:0007669"/>
    <property type="project" value="InterPro"/>
</dbReference>